<dbReference type="Gene3D" id="3.50.50.60">
    <property type="entry name" value="FAD/NAD(P)-binding domain"/>
    <property type="match status" value="1"/>
</dbReference>
<keyword evidence="6" id="KW-1185">Reference proteome</keyword>
<evidence type="ECO:0000256" key="2">
    <source>
        <dbReference type="ARBA" id="ARBA00022630"/>
    </source>
</evidence>
<sequence>MLMNTTRVVVAGAGPVGLITALGLARAGVAVTVLERESAIVSSPRAMVYHSGVIGGLDRLGLLGDALRTGVKAGSLDFLAYRTGERISMNVDVLAGHEPYPYNLHLGQDKLAAIALEHLRRLPGTEVRFDTTVTGLAQDSEGVTLTVASGGESTELRAGWVVGADGAGSAVRRLLGLDFEGMTWPERFVATNVRFDYGAHGFADANMVLDPEYGAIIARIDHDGLWRCTFSEDSSLPLEDLRQRIDAYFAETLPGDRKYELVHYSPYKMHQRAATTFRAGRVVLAGDAAHVTNPSGGLGLTSGLFDSYVLSEALAAVALGQAEDDVLDLYADERRAAFLDQASPRAIGFKQLVFHCADPAQLEQALTGLRAAASDVAVQREQLKVSEPLATPSLLGRD</sequence>
<dbReference type="SUPFAM" id="SSF51905">
    <property type="entry name" value="FAD/NAD(P)-binding domain"/>
    <property type="match status" value="1"/>
</dbReference>
<dbReference type="InterPro" id="IPR002938">
    <property type="entry name" value="FAD-bd"/>
</dbReference>
<dbReference type="InterPro" id="IPR050641">
    <property type="entry name" value="RIFMO-like"/>
</dbReference>
<keyword evidence="2" id="KW-0285">Flavoprotein</keyword>
<dbReference type="EMBL" id="VMNW02000019">
    <property type="protein sequence ID" value="KAA9160890.1"/>
    <property type="molecule type" value="Genomic_DNA"/>
</dbReference>
<dbReference type="Gene3D" id="3.30.70.2450">
    <property type="match status" value="1"/>
</dbReference>
<dbReference type="AlphaFoldDB" id="A0A5N0V739"/>
<keyword evidence="5" id="KW-0560">Oxidoreductase</keyword>
<accession>A0A5N0V739</accession>
<feature type="domain" description="FAD-binding" evidence="4">
    <location>
        <begin position="6"/>
        <end position="336"/>
    </location>
</feature>
<dbReference type="Proteomes" id="UP000319769">
    <property type="component" value="Unassembled WGS sequence"/>
</dbReference>
<protein>
    <submittedName>
        <fullName evidence="5">Monooxygenase</fullName>
    </submittedName>
</protein>
<keyword evidence="3" id="KW-0274">FAD</keyword>
<proteinExistence type="predicted"/>
<evidence type="ECO:0000259" key="4">
    <source>
        <dbReference type="Pfam" id="PF01494"/>
    </source>
</evidence>
<dbReference type="GO" id="GO:0016709">
    <property type="term" value="F:oxidoreductase activity, acting on paired donors, with incorporation or reduction of molecular oxygen, NAD(P)H as one donor, and incorporation of one atom of oxygen"/>
    <property type="evidence" value="ECO:0007669"/>
    <property type="project" value="UniProtKB-ARBA"/>
</dbReference>
<dbReference type="OrthoDB" id="8670884at2"/>
<evidence type="ECO:0000313" key="5">
    <source>
        <dbReference type="EMBL" id="KAA9160890.1"/>
    </source>
</evidence>
<gene>
    <name evidence="5" type="ORF">FPZ12_015895</name>
</gene>
<dbReference type="Pfam" id="PF01494">
    <property type="entry name" value="FAD_binding_3"/>
    <property type="match status" value="1"/>
</dbReference>
<dbReference type="PANTHER" id="PTHR43004">
    <property type="entry name" value="TRK SYSTEM POTASSIUM UPTAKE PROTEIN"/>
    <property type="match status" value="1"/>
</dbReference>
<dbReference type="PRINTS" id="PR00420">
    <property type="entry name" value="RNGMNOXGNASE"/>
</dbReference>
<evidence type="ECO:0000313" key="6">
    <source>
        <dbReference type="Proteomes" id="UP000319769"/>
    </source>
</evidence>
<dbReference type="GO" id="GO:0071949">
    <property type="term" value="F:FAD binding"/>
    <property type="evidence" value="ECO:0007669"/>
    <property type="project" value="InterPro"/>
</dbReference>
<name>A0A5N0V739_9PSEU</name>
<organism evidence="5 6">
    <name type="scientific">Amycolatopsis acidicola</name>
    <dbReference type="NCBI Taxonomy" id="2596893"/>
    <lineage>
        <taxon>Bacteria</taxon>
        <taxon>Bacillati</taxon>
        <taxon>Actinomycetota</taxon>
        <taxon>Actinomycetes</taxon>
        <taxon>Pseudonocardiales</taxon>
        <taxon>Pseudonocardiaceae</taxon>
        <taxon>Amycolatopsis</taxon>
    </lineage>
</organism>
<comment type="caution">
    <text evidence="5">The sequence shown here is derived from an EMBL/GenBank/DDBJ whole genome shotgun (WGS) entry which is preliminary data.</text>
</comment>
<comment type="cofactor">
    <cofactor evidence="1">
        <name>FAD</name>
        <dbReference type="ChEBI" id="CHEBI:57692"/>
    </cofactor>
</comment>
<evidence type="ECO:0000256" key="3">
    <source>
        <dbReference type="ARBA" id="ARBA00022827"/>
    </source>
</evidence>
<keyword evidence="5" id="KW-0503">Monooxygenase</keyword>
<reference evidence="5" key="1">
    <citation type="submission" date="2019-09" db="EMBL/GenBank/DDBJ databases">
        <authorList>
            <person name="Teo W.F.A."/>
            <person name="Duangmal K."/>
        </authorList>
    </citation>
    <scope>NUCLEOTIDE SEQUENCE [LARGE SCALE GENOMIC DNA]</scope>
    <source>
        <strain evidence="5">K81G1</strain>
    </source>
</reference>
<dbReference type="InterPro" id="IPR036188">
    <property type="entry name" value="FAD/NAD-bd_sf"/>
</dbReference>
<dbReference type="PANTHER" id="PTHR43004:SF19">
    <property type="entry name" value="BINDING MONOOXYGENASE, PUTATIVE (JCVI)-RELATED"/>
    <property type="match status" value="1"/>
</dbReference>
<evidence type="ECO:0000256" key="1">
    <source>
        <dbReference type="ARBA" id="ARBA00001974"/>
    </source>
</evidence>